<accession>E4ZCN1</accession>
<sequence length="49" mass="5876">MYSTQYFVVCFLHLMPPSPWNLYLVTHLRTNESEMEKWFAVLVLPFPAK</sequence>
<reference evidence="1 2" key="1">
    <citation type="journal article" date="2010" name="BMC Genomics">
        <title>Independent evolution of the core and accessory gene sets in the genus Neisseria: insights gained from the genome of Neisseria lactamica isolate 020-06.</title>
        <authorList>
            <person name="Bennett J.S."/>
            <person name="Bentley S.D."/>
            <person name="Vernikos G.S."/>
            <person name="Quail M.A."/>
            <person name="Cherevach I."/>
            <person name="White B."/>
            <person name="Parkhill J."/>
            <person name="Maiden M.C."/>
        </authorList>
    </citation>
    <scope>NUCLEOTIDE SEQUENCE [LARGE SCALE GENOMIC DNA]</scope>
    <source>
        <strain evidence="1 2">020-06</strain>
    </source>
</reference>
<name>E4ZCN1_NEIL0</name>
<protein>
    <submittedName>
        <fullName evidence="1">Uncharacterized protein</fullName>
    </submittedName>
</protein>
<gene>
    <name evidence="1" type="ordered locus">NLA_8830</name>
</gene>
<dbReference type="EMBL" id="FN995097">
    <property type="protein sequence ID" value="CBN87113.1"/>
    <property type="molecule type" value="Genomic_DNA"/>
</dbReference>
<organism evidence="1 2">
    <name type="scientific">Neisseria lactamica (strain 020-06)</name>
    <dbReference type="NCBI Taxonomy" id="489653"/>
    <lineage>
        <taxon>Bacteria</taxon>
        <taxon>Pseudomonadati</taxon>
        <taxon>Pseudomonadota</taxon>
        <taxon>Betaproteobacteria</taxon>
        <taxon>Neisseriales</taxon>
        <taxon>Neisseriaceae</taxon>
        <taxon>Neisseria</taxon>
    </lineage>
</organism>
<evidence type="ECO:0000313" key="2">
    <source>
        <dbReference type="Proteomes" id="UP000008723"/>
    </source>
</evidence>
<proteinExistence type="predicted"/>
<dbReference type="Proteomes" id="UP000008723">
    <property type="component" value="Chromosome"/>
</dbReference>
<dbReference type="AlphaFoldDB" id="E4ZCN1"/>
<evidence type="ECO:0000313" key="1">
    <source>
        <dbReference type="EMBL" id="CBN87113.1"/>
    </source>
</evidence>
<dbReference type="KEGG" id="nla:NLA_8830"/>
<dbReference type="HOGENOM" id="CLU_3138114_0_0_4"/>